<accession>A0A480A5Y2</accession>
<evidence type="ECO:0000259" key="1">
    <source>
        <dbReference type="Pfam" id="PF00561"/>
    </source>
</evidence>
<evidence type="ECO:0000313" key="3">
    <source>
        <dbReference type="Proteomes" id="UP000300142"/>
    </source>
</evidence>
<dbReference type="Gene3D" id="3.40.50.1820">
    <property type="entry name" value="alpha/beta hydrolase"/>
    <property type="match status" value="1"/>
</dbReference>
<protein>
    <submittedName>
        <fullName evidence="2">Alpha/beta hydrolase fold protein</fullName>
    </submittedName>
</protein>
<dbReference type="PRINTS" id="PR00111">
    <property type="entry name" value="ABHYDROLASE"/>
</dbReference>
<dbReference type="PANTHER" id="PTHR46438:SF2">
    <property type="entry name" value="ALPHA_BETA-HYDROLASES SUPERFAMILY PROTEIN"/>
    <property type="match status" value="1"/>
</dbReference>
<dbReference type="Proteomes" id="UP000300142">
    <property type="component" value="Unassembled WGS sequence"/>
</dbReference>
<reference evidence="3" key="1">
    <citation type="submission" date="2019-02" db="EMBL/GenBank/DDBJ databases">
        <title>Draft genome sequence of Sphaerospermopsis reniformis NIES-1949.</title>
        <authorList>
            <person name="Yamaguchi H."/>
            <person name="Suzuki S."/>
            <person name="Kawachi M."/>
        </authorList>
    </citation>
    <scope>NUCLEOTIDE SEQUENCE [LARGE SCALE GENOMIC DNA]</scope>
    <source>
        <strain evidence="3">NIES-1949</strain>
    </source>
</reference>
<dbReference type="InterPro" id="IPR000073">
    <property type="entry name" value="AB_hydrolase_1"/>
</dbReference>
<dbReference type="EMBL" id="BJCE01000232">
    <property type="protein sequence ID" value="GCL39276.1"/>
    <property type="molecule type" value="Genomic_DNA"/>
</dbReference>
<dbReference type="SUPFAM" id="SSF53474">
    <property type="entry name" value="alpha/beta-Hydrolases"/>
    <property type="match status" value="1"/>
</dbReference>
<dbReference type="AlphaFoldDB" id="A0A480A5Y2"/>
<dbReference type="Pfam" id="PF00561">
    <property type="entry name" value="Abhydrolase_1"/>
    <property type="match status" value="1"/>
</dbReference>
<dbReference type="PANTHER" id="PTHR46438">
    <property type="entry name" value="ALPHA/BETA-HYDROLASES SUPERFAMILY PROTEIN"/>
    <property type="match status" value="1"/>
</dbReference>
<sequence length="295" mass="32967">MLKFQPPGFGQKFIKTSLGNMVYYTQMSEPCNIEAVEKLPPLLFLHNFGGGASAFEWSKVYPAFANEYRILSPDLIGWGESDHPVKDYQIPDYLTTISEFIHQTCHQPVTVVASSLTAAFIIRLAISQPEIFKALYLVSPSGFDDFGQGAGRRLPLSVINTPFLDNLIYGLGAENEVAVNNFLQSFLFANPKRLTQEIVEAYLTSAQKPNAKYSALAFLKGDLYFDLSLYIQQLQVPTVFFWGEEAQFTNINLGRRLASLNKGAIRDFQAIADTGILPHLEIPGVFVGLLYKYLD</sequence>
<organism evidence="2 3">
    <name type="scientific">Sphaerospermopsis reniformis</name>
    <dbReference type="NCBI Taxonomy" id="531300"/>
    <lineage>
        <taxon>Bacteria</taxon>
        <taxon>Bacillati</taxon>
        <taxon>Cyanobacteriota</taxon>
        <taxon>Cyanophyceae</taxon>
        <taxon>Nostocales</taxon>
        <taxon>Aphanizomenonaceae</taxon>
        <taxon>Sphaerospermopsis</taxon>
    </lineage>
</organism>
<dbReference type="InterPro" id="IPR029058">
    <property type="entry name" value="AB_hydrolase_fold"/>
</dbReference>
<name>A0A480A5Y2_9CYAN</name>
<evidence type="ECO:0000313" key="2">
    <source>
        <dbReference type="EMBL" id="GCL39276.1"/>
    </source>
</evidence>
<gene>
    <name evidence="2" type="ORF">SR1949_44010</name>
</gene>
<keyword evidence="2" id="KW-0378">Hydrolase</keyword>
<proteinExistence type="predicted"/>
<dbReference type="RefSeq" id="WP_137668902.1">
    <property type="nucleotide sequence ID" value="NZ_BJCE01000232.1"/>
</dbReference>
<comment type="caution">
    <text evidence="2">The sequence shown here is derived from an EMBL/GenBank/DDBJ whole genome shotgun (WGS) entry which is preliminary data.</text>
</comment>
<dbReference type="GO" id="GO:0016787">
    <property type="term" value="F:hydrolase activity"/>
    <property type="evidence" value="ECO:0007669"/>
    <property type="project" value="UniProtKB-KW"/>
</dbReference>
<feature type="domain" description="AB hydrolase-1" evidence="1">
    <location>
        <begin position="40"/>
        <end position="275"/>
    </location>
</feature>
<keyword evidence="3" id="KW-1185">Reference proteome</keyword>